<protein>
    <recommendedName>
        <fullName evidence="3">PIN domain-containing protein</fullName>
    </recommendedName>
</protein>
<evidence type="ECO:0008006" key="3">
    <source>
        <dbReference type="Google" id="ProtNLM"/>
    </source>
</evidence>
<proteinExistence type="predicted"/>
<dbReference type="Gene3D" id="3.40.50.1010">
    <property type="entry name" value="5'-nuclease"/>
    <property type="match status" value="1"/>
</dbReference>
<gene>
    <name evidence="1" type="ORF">LZC94_47705</name>
</gene>
<dbReference type="RefSeq" id="WP_394825125.1">
    <property type="nucleotide sequence ID" value="NZ_CP089984.1"/>
</dbReference>
<evidence type="ECO:0000313" key="1">
    <source>
        <dbReference type="EMBL" id="WXB15496.1"/>
    </source>
</evidence>
<dbReference type="Proteomes" id="UP001370348">
    <property type="component" value="Chromosome"/>
</dbReference>
<keyword evidence="2" id="KW-1185">Reference proteome</keyword>
<reference evidence="1 2" key="1">
    <citation type="submission" date="2021-12" db="EMBL/GenBank/DDBJ databases">
        <title>Discovery of the Pendulisporaceae a myxobacterial family with distinct sporulation behavior and unique specialized metabolism.</title>
        <authorList>
            <person name="Garcia R."/>
            <person name="Popoff A."/>
            <person name="Bader C.D."/>
            <person name="Loehr J."/>
            <person name="Walesch S."/>
            <person name="Walt C."/>
            <person name="Boldt J."/>
            <person name="Bunk B."/>
            <person name="Haeckl F.J.F.P.J."/>
            <person name="Gunesch A.P."/>
            <person name="Birkelbach J."/>
            <person name="Nuebel U."/>
            <person name="Pietschmann T."/>
            <person name="Bach T."/>
            <person name="Mueller R."/>
        </authorList>
    </citation>
    <scope>NUCLEOTIDE SEQUENCE [LARGE SCALE GENOMIC DNA]</scope>
    <source>
        <strain evidence="1 2">MSr11954</strain>
    </source>
</reference>
<dbReference type="EMBL" id="CP089984">
    <property type="protein sequence ID" value="WXB15496.1"/>
    <property type="molecule type" value="Genomic_DNA"/>
</dbReference>
<organism evidence="1 2">
    <name type="scientific">Pendulispora albinea</name>
    <dbReference type="NCBI Taxonomy" id="2741071"/>
    <lineage>
        <taxon>Bacteria</taxon>
        <taxon>Pseudomonadati</taxon>
        <taxon>Myxococcota</taxon>
        <taxon>Myxococcia</taxon>
        <taxon>Myxococcales</taxon>
        <taxon>Sorangiineae</taxon>
        <taxon>Pendulisporaceae</taxon>
        <taxon>Pendulispora</taxon>
    </lineage>
</organism>
<name>A0ABZ2M0D5_9BACT</name>
<accession>A0ABZ2M0D5</accession>
<dbReference type="InterPro" id="IPR029060">
    <property type="entry name" value="PIN-like_dom_sf"/>
</dbReference>
<dbReference type="SUPFAM" id="SSF88723">
    <property type="entry name" value="PIN domain-like"/>
    <property type="match status" value="1"/>
</dbReference>
<sequence length="124" mass="13610">MPGLTFDTGVLIALERRNQRAWRVYREARICNVPITVPTAVIAEWWRGRADAREHIKSGLLVEILSESLASLAGEALAKVKGSTVVDAIVMASAASRGDIVYTSDVDDLEKLRAFFPDVRVLSV</sequence>
<evidence type="ECO:0000313" key="2">
    <source>
        <dbReference type="Proteomes" id="UP001370348"/>
    </source>
</evidence>